<keyword evidence="2" id="KW-1185">Reference proteome</keyword>
<proteinExistence type="predicted"/>
<name>B6D629_9ABAC</name>
<dbReference type="Proteomes" id="UP000204251">
    <property type="component" value="Segment"/>
</dbReference>
<organism evidence="1 2">
    <name type="scientific">Agrotis ipsilon multiple nucleopolyhedrovirus</name>
    <dbReference type="NCBI Taxonomy" id="208013"/>
    <lineage>
        <taxon>Viruses</taxon>
        <taxon>Viruses incertae sedis</taxon>
        <taxon>Naldaviricetes</taxon>
        <taxon>Lefavirales</taxon>
        <taxon>Baculoviridae</taxon>
        <taxon>Alphabaculovirus</taxon>
        <taxon>Alphabaculovirus agipsilonis</taxon>
    </lineage>
</organism>
<dbReference type="KEGG" id="vg:6965883"/>
<dbReference type="RefSeq" id="YP_002268145.1">
    <property type="nucleotide sequence ID" value="NC_011345.1"/>
</dbReference>
<reference evidence="1 2" key="1">
    <citation type="submission" date="2008-06" db="EMBL/GenBank/DDBJ databases">
        <title>Complete nucleotide sequence analysis of the Agrotis ipsilon multiple nucleopolyhedrovirus.</title>
        <authorList>
            <person name="Harrison R.L."/>
        </authorList>
    </citation>
    <scope>NUCLEOTIDE SEQUENCE [LARGE SCALE GENOMIC DNA]</scope>
    <source>
        <strain evidence="1 2">Illinois</strain>
    </source>
</reference>
<dbReference type="EMBL" id="EU839994">
    <property type="protein sequence ID" value="ACI28816.1"/>
    <property type="molecule type" value="Genomic_DNA"/>
</dbReference>
<dbReference type="GeneID" id="6965883"/>
<protein>
    <submittedName>
        <fullName evidence="1">p94</fullName>
    </submittedName>
</protein>
<sequence length="886" mass="104164">MFFRRAFNMLFGNSAKYDIMNDDDVNDNHNVNDNDNHNVNDNNVNDRNVDANNFNNCNVIEHVGVSDTKRYDYYVYASDNSYSTYYSKHYYENALLTLEDFKSIVDNMKCHSKTPAKIVYLQWGSHCYEASEKDVRIHYMKLKGNNGVADPESFIDWIKYNVLKDAAKLQLLYIVTNTKIRQDKVRKIDLGLSYRGFVFNHVIFQAIDARVENIDMSVAAVLIRQSKCKLYRNRVLEYDVDLSDQFNYDDITVDNYYQKKTELTSYIKLKFFNVFVGHYTVLLEINKLKNLRSTLIKEYAKRTESLVQNNFESKDRRVFINEFKNSDYYKMLYFDNNKSFNKDVDKLISALINYLRAGNKSFEFDSLRVKNYFWTLADARNRGGNDDDDDLENFYNSFDAEFEYENVTKIDFPDSESEVPALILTHADLLESLSNNALAKFKQYNVCPLYYLENEEMRLSVEYYYSLESFRMLLKHDIRVSPRTRKNFSGALVPLPQFDDYNDWVLAVTYFNGKCVPYNKGLMYYVLYKHMLNAEHIDDVNVIEYFRQYAVHRIEQTKCPMSLTHLPLEPTMTVSLPAALWYCVDISTQLFGRDPIFFGNERLSAYAHFADDMLAMLRWCGYSMDVEAISQRAELFRAIIELKRRGQRHAKLLYILEQVFETRDGFLVHKFKNKRAIKKLNYLSIDYTKMIDEHQLEQPINLNDYVLFYDLVNGDDEPHNPIVVETMRPKFSYNSTTSYYDLLLSSSYSVSANANNDIEIKPNAQNLNIRKILSLYKMYITSVEQHERYPTLAEFKEFVRKKCLENDNRIGIVSENTPTDIESVYDHFAEAVHSAGDIDAKEFLRRAQNSINRVDRIVIERKNKISKELAKKYVCVAKRRVNLSTV</sequence>
<evidence type="ECO:0000313" key="2">
    <source>
        <dbReference type="Proteomes" id="UP000204251"/>
    </source>
</evidence>
<evidence type="ECO:0000313" key="1">
    <source>
        <dbReference type="EMBL" id="ACI28816.1"/>
    </source>
</evidence>
<dbReference type="OrthoDB" id="1889at10239"/>
<accession>B6D629</accession>